<keyword evidence="3" id="KW-0560">Oxidoreductase</keyword>
<dbReference type="eggNOG" id="KOG1199">
    <property type="taxonomic scope" value="Eukaryota"/>
</dbReference>
<dbReference type="GeneID" id="19181071"/>
<gene>
    <name evidence="4" type="ORF">A1O7_06494</name>
</gene>
<dbReference type="Pfam" id="PF00106">
    <property type="entry name" value="adh_short"/>
    <property type="match status" value="1"/>
</dbReference>
<name>W9VU21_9EURO</name>
<evidence type="ECO:0000256" key="1">
    <source>
        <dbReference type="ARBA" id="ARBA00006484"/>
    </source>
</evidence>
<dbReference type="InterPro" id="IPR020904">
    <property type="entry name" value="Sc_DH/Rdtase_CS"/>
</dbReference>
<dbReference type="InterPro" id="IPR002347">
    <property type="entry name" value="SDR_fam"/>
</dbReference>
<dbReference type="PROSITE" id="PS00061">
    <property type="entry name" value="ADH_SHORT"/>
    <property type="match status" value="1"/>
</dbReference>
<dbReference type="EMBL" id="AMGW01000004">
    <property type="protein sequence ID" value="EXJ59063.1"/>
    <property type="molecule type" value="Genomic_DNA"/>
</dbReference>
<sequence>MAEIQIDQSTLDSVKGKVVVIAGGAQGIGAATVSQLYNSGAHVFFGDWDEKKGSKLADDLRASNSDGSVTYLKVNVREYQSLLSLFDAAWHKHGVVDMAICCAAVTERTGYWEPDLLNLESVRETPTGMADVIDINLNGTLYFTRLAVAYLKEKHTFDKSSTTAESINSSKCITLVSSVAGFKESPGLFAYSAAKHGVLGLMRALRPFAAPLYGLRVNAICPWATDTQLLSGVRAEWVKNNMPMNQPTDVAKYIIQVTASPTTHGKALFVTGGNAVDIEEGMNRTEPHWLGEKNSRELNAGQVILGLVSFPRTREGSPALLTMKLTLWCAW</sequence>
<evidence type="ECO:0000256" key="2">
    <source>
        <dbReference type="ARBA" id="ARBA00022857"/>
    </source>
</evidence>
<keyword evidence="2" id="KW-0521">NADP</keyword>
<comment type="similarity">
    <text evidence="1">Belongs to the short-chain dehydrogenases/reductases (SDR) family.</text>
</comment>
<dbReference type="GO" id="GO:0005737">
    <property type="term" value="C:cytoplasm"/>
    <property type="evidence" value="ECO:0007669"/>
    <property type="project" value="TreeGrafter"/>
</dbReference>
<evidence type="ECO:0008006" key="6">
    <source>
        <dbReference type="Google" id="ProtNLM"/>
    </source>
</evidence>
<dbReference type="PANTHER" id="PTHR44229">
    <property type="entry name" value="15-HYDROXYPROSTAGLANDIN DEHYDROGENASE [NAD(+)]"/>
    <property type="match status" value="1"/>
</dbReference>
<protein>
    <recommendedName>
        <fullName evidence="6">3-oxoacyl-[acyl-carrier protein] reductase</fullName>
    </recommendedName>
</protein>
<dbReference type="PRINTS" id="PR00081">
    <property type="entry name" value="GDHRDH"/>
</dbReference>
<dbReference type="RefSeq" id="XP_007758686.1">
    <property type="nucleotide sequence ID" value="XM_007760496.1"/>
</dbReference>
<accession>W9VU21</accession>
<keyword evidence="5" id="KW-1185">Reference proteome</keyword>
<dbReference type="Proteomes" id="UP000019473">
    <property type="component" value="Unassembled WGS sequence"/>
</dbReference>
<dbReference type="PANTHER" id="PTHR44229:SF4">
    <property type="entry name" value="15-HYDROXYPROSTAGLANDIN DEHYDROGENASE [NAD(+)]"/>
    <property type="match status" value="1"/>
</dbReference>
<reference evidence="4 5" key="1">
    <citation type="submission" date="2013-03" db="EMBL/GenBank/DDBJ databases">
        <title>The Genome Sequence of Cladophialophora yegresii CBS 114405.</title>
        <authorList>
            <consortium name="The Broad Institute Genomics Platform"/>
            <person name="Cuomo C."/>
            <person name="de Hoog S."/>
            <person name="Gorbushina A."/>
            <person name="Walker B."/>
            <person name="Young S.K."/>
            <person name="Zeng Q."/>
            <person name="Gargeya S."/>
            <person name="Fitzgerald M."/>
            <person name="Haas B."/>
            <person name="Abouelleil A."/>
            <person name="Allen A.W."/>
            <person name="Alvarado L."/>
            <person name="Arachchi H.M."/>
            <person name="Berlin A.M."/>
            <person name="Chapman S.B."/>
            <person name="Gainer-Dewar J."/>
            <person name="Goldberg J."/>
            <person name="Griggs A."/>
            <person name="Gujja S."/>
            <person name="Hansen M."/>
            <person name="Howarth C."/>
            <person name="Imamovic A."/>
            <person name="Ireland A."/>
            <person name="Larimer J."/>
            <person name="McCowan C."/>
            <person name="Murphy C."/>
            <person name="Pearson M."/>
            <person name="Poon T.W."/>
            <person name="Priest M."/>
            <person name="Roberts A."/>
            <person name="Saif S."/>
            <person name="Shea T."/>
            <person name="Sisk P."/>
            <person name="Sykes S."/>
            <person name="Wortman J."/>
            <person name="Nusbaum C."/>
            <person name="Birren B."/>
        </authorList>
    </citation>
    <scope>NUCLEOTIDE SEQUENCE [LARGE SCALE GENOMIC DNA]</scope>
    <source>
        <strain evidence="4 5">CBS 114405</strain>
    </source>
</reference>
<dbReference type="InterPro" id="IPR036291">
    <property type="entry name" value="NAD(P)-bd_dom_sf"/>
</dbReference>
<organism evidence="4 5">
    <name type="scientific">Cladophialophora yegresii CBS 114405</name>
    <dbReference type="NCBI Taxonomy" id="1182544"/>
    <lineage>
        <taxon>Eukaryota</taxon>
        <taxon>Fungi</taxon>
        <taxon>Dikarya</taxon>
        <taxon>Ascomycota</taxon>
        <taxon>Pezizomycotina</taxon>
        <taxon>Eurotiomycetes</taxon>
        <taxon>Chaetothyriomycetidae</taxon>
        <taxon>Chaetothyriales</taxon>
        <taxon>Herpotrichiellaceae</taxon>
        <taxon>Cladophialophora</taxon>
    </lineage>
</organism>
<dbReference type="OrthoDB" id="37659at2759"/>
<evidence type="ECO:0000256" key="3">
    <source>
        <dbReference type="ARBA" id="ARBA00023002"/>
    </source>
</evidence>
<evidence type="ECO:0000313" key="5">
    <source>
        <dbReference type="Proteomes" id="UP000019473"/>
    </source>
</evidence>
<dbReference type="STRING" id="1182544.W9VU21"/>
<dbReference type="Gene3D" id="3.40.50.720">
    <property type="entry name" value="NAD(P)-binding Rossmann-like Domain"/>
    <property type="match status" value="1"/>
</dbReference>
<dbReference type="GO" id="GO:0016616">
    <property type="term" value="F:oxidoreductase activity, acting on the CH-OH group of donors, NAD or NADP as acceptor"/>
    <property type="evidence" value="ECO:0007669"/>
    <property type="project" value="TreeGrafter"/>
</dbReference>
<dbReference type="VEuPathDB" id="FungiDB:A1O7_06494"/>
<dbReference type="AlphaFoldDB" id="W9VU21"/>
<dbReference type="HOGENOM" id="CLU_010194_13_1_1"/>
<proteinExistence type="inferred from homology"/>
<comment type="caution">
    <text evidence="4">The sequence shown here is derived from an EMBL/GenBank/DDBJ whole genome shotgun (WGS) entry which is preliminary data.</text>
</comment>
<evidence type="ECO:0000313" key="4">
    <source>
        <dbReference type="EMBL" id="EXJ59063.1"/>
    </source>
</evidence>
<dbReference type="SUPFAM" id="SSF51735">
    <property type="entry name" value="NAD(P)-binding Rossmann-fold domains"/>
    <property type="match status" value="1"/>
</dbReference>